<keyword evidence="2" id="KW-0614">Plasmid</keyword>
<evidence type="ECO:0000259" key="1">
    <source>
        <dbReference type="PROSITE" id="PS50830"/>
    </source>
</evidence>
<dbReference type="PROSITE" id="PS50830">
    <property type="entry name" value="TNASE_3"/>
    <property type="match status" value="1"/>
</dbReference>
<dbReference type="Pfam" id="PF00565">
    <property type="entry name" value="SNase"/>
    <property type="match status" value="1"/>
</dbReference>
<feature type="domain" description="TNase-like" evidence="1">
    <location>
        <begin position="1"/>
        <end position="70"/>
    </location>
</feature>
<geneLocation type="plasmid" evidence="2">
    <name>pK38</name>
</geneLocation>
<dbReference type="InterPro" id="IPR016071">
    <property type="entry name" value="Staphylococal_nuclease_OB-fold"/>
</dbReference>
<evidence type="ECO:0000313" key="2">
    <source>
        <dbReference type="EMBL" id="BCT73727.1"/>
    </source>
</evidence>
<dbReference type="AlphaFoldDB" id="A0A811AQL1"/>
<dbReference type="GO" id="GO:0003676">
    <property type="term" value="F:nucleic acid binding"/>
    <property type="evidence" value="ECO:0007669"/>
    <property type="project" value="InterPro"/>
</dbReference>
<protein>
    <recommendedName>
        <fullName evidence="1">TNase-like domain-containing protein</fullName>
    </recommendedName>
</protein>
<dbReference type="GO" id="GO:0004518">
    <property type="term" value="F:nuclease activity"/>
    <property type="evidence" value="ECO:0007669"/>
    <property type="project" value="InterPro"/>
</dbReference>
<dbReference type="PROSITE" id="PS01284">
    <property type="entry name" value="TNASE_2"/>
    <property type="match status" value="1"/>
</dbReference>
<dbReference type="InterPro" id="IPR002071">
    <property type="entry name" value="Thermonucl_AS"/>
</dbReference>
<dbReference type="Gene3D" id="2.40.50.90">
    <property type="match status" value="1"/>
</dbReference>
<reference evidence="2" key="1">
    <citation type="submission" date="2021-03" db="EMBL/GenBank/DDBJ databases">
        <title>Whole genome sequence of tetracycline resistant plasmid in Escherichia coli.</title>
        <authorList>
            <person name="Usui M."/>
            <person name="Fukuda A."/>
        </authorList>
    </citation>
    <scope>NUCLEOTIDE SEQUENCE</scope>
    <source>
        <strain evidence="2">K38</strain>
        <plasmid evidence="2">pK38</plasmid>
    </source>
</reference>
<organism evidence="2">
    <name type="scientific">Escherichia coli</name>
    <dbReference type="NCBI Taxonomy" id="562"/>
    <lineage>
        <taxon>Bacteria</taxon>
        <taxon>Pseudomonadati</taxon>
        <taxon>Pseudomonadota</taxon>
        <taxon>Gammaproteobacteria</taxon>
        <taxon>Enterobacterales</taxon>
        <taxon>Enterobacteriaceae</taxon>
        <taxon>Escherichia</taxon>
    </lineage>
</organism>
<name>A0A811AQL1_ECOLX</name>
<sequence length="90" mass="10478">MAGKPVTVQYAQTDRYGRILGRVYTADGTEANRWQVRNGAARVYPDYNNDYTLPPLQRDARALKRGLWADKNPVPPWTRENRIRNNYLLI</sequence>
<dbReference type="SUPFAM" id="SSF50199">
    <property type="entry name" value="Staphylococcal nuclease"/>
    <property type="match status" value="1"/>
</dbReference>
<dbReference type="EMBL" id="LC620534">
    <property type="protein sequence ID" value="BCT73727.1"/>
    <property type="molecule type" value="Genomic_DNA"/>
</dbReference>
<proteinExistence type="predicted"/>
<accession>A0A811AQL1</accession>
<dbReference type="InterPro" id="IPR035437">
    <property type="entry name" value="SNase_OB-fold_sf"/>
</dbReference>